<protein>
    <recommendedName>
        <fullName evidence="1">HEPN AbiU2-like domain-containing protein</fullName>
    </recommendedName>
</protein>
<accession>A0A849KCY6</accession>
<sequence length="215" mass="24226">MHQSGTDHRTKVVQAFCNECVWACSIRTHFADLFEFNEARRSLLREAANTFFGDLNILLVEYIILQQCKLTDPADSGKGKENLTTDYILSLGWMPSTQARLQTANTRLRAYRDKIADARRKLIAHADLRSHLLEVGLGMVTQSEETAFWDDLQEFVDAAHGEAVGGPFPIHASMPDGDVASLVHVLRDGVDYDDIVKERPDLSISRYGKRRYGDV</sequence>
<feature type="domain" description="HEPN AbiU2-like" evidence="1">
    <location>
        <begin position="12"/>
        <end position="169"/>
    </location>
</feature>
<keyword evidence="3" id="KW-1185">Reference proteome</keyword>
<organism evidence="2 3">
    <name type="scientific">Ramlibacter montanisoli</name>
    <dbReference type="NCBI Taxonomy" id="2732512"/>
    <lineage>
        <taxon>Bacteria</taxon>
        <taxon>Pseudomonadati</taxon>
        <taxon>Pseudomonadota</taxon>
        <taxon>Betaproteobacteria</taxon>
        <taxon>Burkholderiales</taxon>
        <taxon>Comamonadaceae</taxon>
        <taxon>Ramlibacter</taxon>
    </lineage>
</organism>
<dbReference type="AlphaFoldDB" id="A0A849KCY6"/>
<dbReference type="EMBL" id="JABFCS010000001">
    <property type="protein sequence ID" value="NNU45240.1"/>
    <property type="molecule type" value="Genomic_DNA"/>
</dbReference>
<dbReference type="InterPro" id="IPR040704">
    <property type="entry name" value="HEPN_AbiU2"/>
</dbReference>
<reference evidence="2 3" key="1">
    <citation type="submission" date="2020-05" db="EMBL/GenBank/DDBJ databases">
        <authorList>
            <person name="Khan S.A."/>
            <person name="Jeon C.O."/>
            <person name="Chun B.H."/>
        </authorList>
    </citation>
    <scope>NUCLEOTIDE SEQUENCE [LARGE SCALE GENOMIC DNA]</scope>
    <source>
        <strain evidence="2 3">B156</strain>
    </source>
</reference>
<name>A0A849KCY6_9BURK</name>
<evidence type="ECO:0000313" key="2">
    <source>
        <dbReference type="EMBL" id="NNU45240.1"/>
    </source>
</evidence>
<gene>
    <name evidence="2" type="ORF">HK415_21940</name>
</gene>
<evidence type="ECO:0000313" key="3">
    <source>
        <dbReference type="Proteomes" id="UP000552954"/>
    </source>
</evidence>
<proteinExistence type="predicted"/>
<reference evidence="2 3" key="2">
    <citation type="submission" date="2020-06" db="EMBL/GenBank/DDBJ databases">
        <title>Ramlibacter rhizophilus sp. nov., isolated from rhizosphere soil of national flower Mugunghwa from South Korea.</title>
        <authorList>
            <person name="Zheng-Fei Y."/>
            <person name="Huan T."/>
        </authorList>
    </citation>
    <scope>NUCLEOTIDE SEQUENCE [LARGE SCALE GENOMIC DNA]</scope>
    <source>
        <strain evidence="2 3">B156</strain>
    </source>
</reference>
<comment type="caution">
    <text evidence="2">The sequence shown here is derived from an EMBL/GenBank/DDBJ whole genome shotgun (WGS) entry which is preliminary data.</text>
</comment>
<dbReference type="Pfam" id="PF18734">
    <property type="entry name" value="HEPN_AbiU2"/>
    <property type="match status" value="1"/>
</dbReference>
<dbReference type="RefSeq" id="WP_171562890.1">
    <property type="nucleotide sequence ID" value="NZ_JABFCS010000001.1"/>
</dbReference>
<evidence type="ECO:0000259" key="1">
    <source>
        <dbReference type="Pfam" id="PF18734"/>
    </source>
</evidence>
<dbReference type="Proteomes" id="UP000552954">
    <property type="component" value="Unassembled WGS sequence"/>
</dbReference>